<name>A0ABM8D2C5_9NOCA</name>
<keyword evidence="3" id="KW-1185">Reference proteome</keyword>
<evidence type="ECO:0000313" key="3">
    <source>
        <dbReference type="Proteomes" id="UP001317870"/>
    </source>
</evidence>
<organism evidence="2 3">
    <name type="scientific">Nocardia sputorum</name>
    <dbReference type="NCBI Taxonomy" id="2984338"/>
    <lineage>
        <taxon>Bacteria</taxon>
        <taxon>Bacillati</taxon>
        <taxon>Actinomycetota</taxon>
        <taxon>Actinomycetes</taxon>
        <taxon>Mycobacteriales</taxon>
        <taxon>Nocardiaceae</taxon>
        <taxon>Nocardia</taxon>
    </lineage>
</organism>
<gene>
    <name evidence="2" type="ORF">IFM12276_45040</name>
</gene>
<evidence type="ECO:0000259" key="1">
    <source>
        <dbReference type="Pfam" id="PF07812"/>
    </source>
</evidence>
<feature type="domain" description="TfuA-like core" evidence="1">
    <location>
        <begin position="50"/>
        <end position="168"/>
    </location>
</feature>
<dbReference type="EMBL" id="AP026978">
    <property type="protein sequence ID" value="BDU01476.1"/>
    <property type="molecule type" value="Genomic_DNA"/>
</dbReference>
<dbReference type="Pfam" id="PF07812">
    <property type="entry name" value="TfuA"/>
    <property type="match status" value="1"/>
</dbReference>
<protein>
    <recommendedName>
        <fullName evidence="1">TfuA-like core domain-containing protein</fullName>
    </recommendedName>
</protein>
<evidence type="ECO:0000313" key="2">
    <source>
        <dbReference type="EMBL" id="BDU01476.1"/>
    </source>
</evidence>
<sequence>MRTLHVFTGPTISPAEVLEIAPRARINGPIAHGDLFDSSIRSGDIVLIVDGLFHHSATIRHKEIIGALDRGVVVAGTASIGALRAADLEPLGMIGYGEVFAAYRDGTIWDDAEVAVVHAPDGDQRARTVPLVNARAMLAAAVAERVSPPEDVGPALAAIRDIYYAERSVGQMLQVLTAAGFDELARWLGRRLDDDPEFGDVKKRDAVAALLACEGAPAAVRSVPRDWITSFYRDWRNFFIVDPAGSGIRYLDRVRYQQIFHPDFPRVWRKFLAYSSLEPADGTVGVPLGERLQRLGASALDPAVIFSPRFDVANPAHRAVLLAEETEHDRATAAAYRAAHTSFTAEHAAVDPRALHRSVGRSVLSTLWNVPTEGLTTEYARRGLRSEQDAVEALALFIVGYLQDVAAERNKAGLRA</sequence>
<dbReference type="InterPro" id="IPR012924">
    <property type="entry name" value="TfuA_core"/>
</dbReference>
<dbReference type="Proteomes" id="UP001317870">
    <property type="component" value="Chromosome"/>
</dbReference>
<proteinExistence type="predicted"/>
<reference evidence="2 3" key="1">
    <citation type="submission" date="2022-11" db="EMBL/GenBank/DDBJ databases">
        <title>Genome Sequencing of Nocardia sp. ON39_IFM12276 and assembly.</title>
        <authorList>
            <person name="Shimojima M."/>
            <person name="Toyokawa M."/>
            <person name="Uesaka K."/>
        </authorList>
    </citation>
    <scope>NUCLEOTIDE SEQUENCE [LARGE SCALE GENOMIC DNA]</scope>
    <source>
        <strain evidence="2 3">IFM 12276</strain>
    </source>
</reference>
<accession>A0ABM8D2C5</accession>
<dbReference type="RefSeq" id="WP_281874617.1">
    <property type="nucleotide sequence ID" value="NZ_AP026978.1"/>
</dbReference>